<feature type="compositionally biased region" description="Polar residues" evidence="2">
    <location>
        <begin position="346"/>
        <end position="357"/>
    </location>
</feature>
<evidence type="ECO:0000256" key="1">
    <source>
        <dbReference type="PROSITE-ProRule" id="PRU00175"/>
    </source>
</evidence>
<comment type="caution">
    <text evidence="5">The sequence shown here is derived from an EMBL/GenBank/DDBJ whole genome shotgun (WGS) entry which is preliminary data.</text>
</comment>
<feature type="domain" description="RING-type" evidence="3">
    <location>
        <begin position="147"/>
        <end position="229"/>
    </location>
</feature>
<dbReference type="SUPFAM" id="SSF57850">
    <property type="entry name" value="RING/U-box"/>
    <property type="match status" value="1"/>
</dbReference>
<dbReference type="GO" id="GO:0061630">
    <property type="term" value="F:ubiquitin protein ligase activity"/>
    <property type="evidence" value="ECO:0007669"/>
    <property type="project" value="InterPro"/>
</dbReference>
<feature type="domain" description="RWD" evidence="4">
    <location>
        <begin position="34"/>
        <end position="140"/>
    </location>
</feature>
<keyword evidence="1" id="KW-0863">Zinc-finger</keyword>
<dbReference type="Proteomes" id="UP000554482">
    <property type="component" value="Unassembled WGS sequence"/>
</dbReference>
<dbReference type="SMART" id="SM00184">
    <property type="entry name" value="RING"/>
    <property type="match status" value="1"/>
</dbReference>
<evidence type="ECO:0000259" key="4">
    <source>
        <dbReference type="PROSITE" id="PS50908"/>
    </source>
</evidence>
<dbReference type="Gene3D" id="3.10.110.10">
    <property type="entry name" value="Ubiquitin Conjugating Enzyme"/>
    <property type="match status" value="1"/>
</dbReference>
<dbReference type="PROSITE" id="PS50908">
    <property type="entry name" value="RWD"/>
    <property type="match status" value="1"/>
</dbReference>
<gene>
    <name evidence="5" type="ORF">FRX31_026546</name>
</gene>
<keyword evidence="6" id="KW-1185">Reference proteome</keyword>
<dbReference type="FunFam" id="3.30.40.10:FF:000914">
    <property type="entry name" value="RWD domain-containing protein"/>
    <property type="match status" value="1"/>
</dbReference>
<evidence type="ECO:0000259" key="3">
    <source>
        <dbReference type="PROSITE" id="PS50089"/>
    </source>
</evidence>
<evidence type="ECO:0000313" key="5">
    <source>
        <dbReference type="EMBL" id="KAF5183866.1"/>
    </source>
</evidence>
<dbReference type="InterPro" id="IPR039133">
    <property type="entry name" value="RNF25"/>
</dbReference>
<reference evidence="5 6" key="1">
    <citation type="submission" date="2020-06" db="EMBL/GenBank/DDBJ databases">
        <title>Transcriptomic and genomic resources for Thalictrum thalictroides and T. hernandezii: Facilitating candidate gene discovery in an emerging model plant lineage.</title>
        <authorList>
            <person name="Arias T."/>
            <person name="Riano-Pachon D.M."/>
            <person name="Di Stilio V.S."/>
        </authorList>
    </citation>
    <scope>NUCLEOTIDE SEQUENCE [LARGE SCALE GENOMIC DNA]</scope>
    <source>
        <strain evidence="6">cv. WT478/WT964</strain>
        <tissue evidence="5">Leaves</tissue>
    </source>
</reference>
<dbReference type="Pfam" id="PF05773">
    <property type="entry name" value="RWD"/>
    <property type="match status" value="1"/>
</dbReference>
<feature type="region of interest" description="Disordered" evidence="2">
    <location>
        <begin position="317"/>
        <end position="377"/>
    </location>
</feature>
<dbReference type="Gene3D" id="3.30.40.10">
    <property type="entry name" value="Zinc/RING finger domain, C3HC4 (zinc finger)"/>
    <property type="match status" value="1"/>
</dbReference>
<dbReference type="GO" id="GO:0005634">
    <property type="term" value="C:nucleus"/>
    <property type="evidence" value="ECO:0007669"/>
    <property type="project" value="TreeGrafter"/>
</dbReference>
<dbReference type="InterPro" id="IPR013083">
    <property type="entry name" value="Znf_RING/FYVE/PHD"/>
</dbReference>
<dbReference type="InterPro" id="IPR006575">
    <property type="entry name" value="RWD_dom"/>
</dbReference>
<sequence>MVGLGFGLVFPLGLHPSIPLTSPKVPNPKEEVLIEVEAFEAVYGEDCKVIQRFPPHIQLHIKPRTADDSSLQFVEAILELRAGSQYPKVPPHIGIIDSKGLDEVRQAHLITSIQEKVDELSSCLMLVALCEEAVHVLSHMNHPDGNCPLCLYPLVKKDVHGNSWPFMKLMSCYHCFHSKCIIKWWNWLQQQSESDSNISNATVTPSNNLGSRRGLNGAVKNPRACPVCRKVFQATDIEHVLNLIQTYTSELSLEETETDDDEELQRSELENSRRKDFDALLKLQEENNGLIEPKKIQVLLPGVFLPNPVTVPPVSTKVSAELPQSEQTSTINTQTSETGPSRPYSKASTSSRNNFGQRKNKTRNPRIQNKQWAKKES</sequence>
<dbReference type="PANTHER" id="PTHR13198:SF4">
    <property type="entry name" value="E3 UBIQUITIN-PROTEIN LIGASE RNF25"/>
    <property type="match status" value="1"/>
</dbReference>
<dbReference type="SMART" id="SM00591">
    <property type="entry name" value="RWD"/>
    <property type="match status" value="1"/>
</dbReference>
<proteinExistence type="predicted"/>
<name>A0A7J6VFF6_THATH</name>
<dbReference type="PROSITE" id="PS50089">
    <property type="entry name" value="ZF_RING_2"/>
    <property type="match status" value="1"/>
</dbReference>
<dbReference type="GO" id="GO:0008270">
    <property type="term" value="F:zinc ion binding"/>
    <property type="evidence" value="ECO:0007669"/>
    <property type="project" value="UniProtKB-KW"/>
</dbReference>
<keyword evidence="1" id="KW-0479">Metal-binding</keyword>
<dbReference type="EMBL" id="JABWDY010032862">
    <property type="protein sequence ID" value="KAF5183866.1"/>
    <property type="molecule type" value="Genomic_DNA"/>
</dbReference>
<dbReference type="SUPFAM" id="SSF54495">
    <property type="entry name" value="UBC-like"/>
    <property type="match status" value="1"/>
</dbReference>
<dbReference type="CDD" id="cd23818">
    <property type="entry name" value="RWD_RNF25"/>
    <property type="match status" value="1"/>
</dbReference>
<dbReference type="GO" id="GO:0016567">
    <property type="term" value="P:protein ubiquitination"/>
    <property type="evidence" value="ECO:0007669"/>
    <property type="project" value="TreeGrafter"/>
</dbReference>
<evidence type="ECO:0000256" key="2">
    <source>
        <dbReference type="SAM" id="MobiDB-lite"/>
    </source>
</evidence>
<dbReference type="PANTHER" id="PTHR13198">
    <property type="entry name" value="RING FINGER PROTEIN 25"/>
    <property type="match status" value="1"/>
</dbReference>
<accession>A0A7J6VFF6</accession>
<keyword evidence="1" id="KW-0862">Zinc</keyword>
<evidence type="ECO:0000313" key="6">
    <source>
        <dbReference type="Proteomes" id="UP000554482"/>
    </source>
</evidence>
<dbReference type="InterPro" id="IPR001841">
    <property type="entry name" value="Znf_RING"/>
</dbReference>
<protein>
    <submittedName>
        <fullName evidence="5">Rwd domain-containing protein</fullName>
    </submittedName>
</protein>
<dbReference type="OrthoDB" id="432311at2759"/>
<dbReference type="InterPro" id="IPR016135">
    <property type="entry name" value="UBQ-conjugating_enzyme/RWD"/>
</dbReference>
<feature type="compositionally biased region" description="Polar residues" evidence="2">
    <location>
        <begin position="322"/>
        <end position="339"/>
    </location>
</feature>
<dbReference type="AlphaFoldDB" id="A0A7J6VFF6"/>
<organism evidence="5 6">
    <name type="scientific">Thalictrum thalictroides</name>
    <name type="common">Rue-anemone</name>
    <name type="synonym">Anemone thalictroides</name>
    <dbReference type="NCBI Taxonomy" id="46969"/>
    <lineage>
        <taxon>Eukaryota</taxon>
        <taxon>Viridiplantae</taxon>
        <taxon>Streptophyta</taxon>
        <taxon>Embryophyta</taxon>
        <taxon>Tracheophyta</taxon>
        <taxon>Spermatophyta</taxon>
        <taxon>Magnoliopsida</taxon>
        <taxon>Ranunculales</taxon>
        <taxon>Ranunculaceae</taxon>
        <taxon>Thalictroideae</taxon>
        <taxon>Thalictrum</taxon>
    </lineage>
</organism>